<feature type="region of interest" description="Disordered" evidence="1">
    <location>
        <begin position="113"/>
        <end position="132"/>
    </location>
</feature>
<sequence>MELRVRAVQISSEQNRFRSEKQFRISTKQSRSRDQLSVGIVVRIRTPAGSGRIKIEYRDAINTRNSIINVSTYIGCFRRVTSLALVPGSNRCFKNPALLVGRKRISGDNVAAAAAAHGGGGGGGEEEEESGG</sequence>
<protein>
    <submittedName>
        <fullName evidence="2">Protein OCTOPUS</fullName>
    </submittedName>
</protein>
<name>A0A2Z7A0G8_9LAMI</name>
<dbReference type="EMBL" id="KV128334">
    <property type="protein sequence ID" value="KZT76370.1"/>
    <property type="molecule type" value="Genomic_DNA"/>
</dbReference>
<organism evidence="2 3">
    <name type="scientific">Dorcoceras hygrometricum</name>
    <dbReference type="NCBI Taxonomy" id="472368"/>
    <lineage>
        <taxon>Eukaryota</taxon>
        <taxon>Viridiplantae</taxon>
        <taxon>Streptophyta</taxon>
        <taxon>Embryophyta</taxon>
        <taxon>Tracheophyta</taxon>
        <taxon>Spermatophyta</taxon>
        <taxon>Magnoliopsida</taxon>
        <taxon>eudicotyledons</taxon>
        <taxon>Gunneridae</taxon>
        <taxon>Pentapetalae</taxon>
        <taxon>asterids</taxon>
        <taxon>lamiids</taxon>
        <taxon>Lamiales</taxon>
        <taxon>Gesneriaceae</taxon>
        <taxon>Didymocarpoideae</taxon>
        <taxon>Trichosporeae</taxon>
        <taxon>Loxocarpinae</taxon>
        <taxon>Dorcoceras</taxon>
    </lineage>
</organism>
<accession>A0A2Z7A0G8</accession>
<evidence type="ECO:0000313" key="2">
    <source>
        <dbReference type="EMBL" id="KZT76370.1"/>
    </source>
</evidence>
<dbReference type="Proteomes" id="UP000250235">
    <property type="component" value="Unassembled WGS sequence"/>
</dbReference>
<keyword evidence="3" id="KW-1185">Reference proteome</keyword>
<reference evidence="2 3" key="1">
    <citation type="journal article" date="2015" name="Proc. Natl. Acad. Sci. U.S.A.">
        <title>The resurrection genome of Boea hygrometrica: A blueprint for survival of dehydration.</title>
        <authorList>
            <person name="Xiao L."/>
            <person name="Yang G."/>
            <person name="Zhang L."/>
            <person name="Yang X."/>
            <person name="Zhao S."/>
            <person name="Ji Z."/>
            <person name="Zhou Q."/>
            <person name="Hu M."/>
            <person name="Wang Y."/>
            <person name="Chen M."/>
            <person name="Xu Y."/>
            <person name="Jin H."/>
            <person name="Xiao X."/>
            <person name="Hu G."/>
            <person name="Bao F."/>
            <person name="Hu Y."/>
            <person name="Wan P."/>
            <person name="Li L."/>
            <person name="Deng X."/>
            <person name="Kuang T."/>
            <person name="Xiang C."/>
            <person name="Zhu J.K."/>
            <person name="Oliver M.J."/>
            <person name="He Y."/>
        </authorList>
    </citation>
    <scope>NUCLEOTIDE SEQUENCE [LARGE SCALE GENOMIC DNA]</scope>
    <source>
        <strain evidence="3">cv. XS01</strain>
    </source>
</reference>
<gene>
    <name evidence="2" type="ORF">F511_46605</name>
</gene>
<evidence type="ECO:0000313" key="3">
    <source>
        <dbReference type="Proteomes" id="UP000250235"/>
    </source>
</evidence>
<proteinExistence type="predicted"/>
<dbReference type="AlphaFoldDB" id="A0A2Z7A0G8"/>
<evidence type="ECO:0000256" key="1">
    <source>
        <dbReference type="SAM" id="MobiDB-lite"/>
    </source>
</evidence>